<protein>
    <submittedName>
        <fullName evidence="1">Predicted antitoxin, contains HTH domain</fullName>
    </submittedName>
</protein>
<accession>A0A1H4AVT4</accession>
<evidence type="ECO:0000313" key="2">
    <source>
        <dbReference type="Proteomes" id="UP000236755"/>
    </source>
</evidence>
<name>A0A1H4AVT4_9EURY</name>
<dbReference type="Pfam" id="PF03683">
    <property type="entry name" value="UPF0175"/>
    <property type="match status" value="1"/>
</dbReference>
<dbReference type="InterPro" id="IPR013321">
    <property type="entry name" value="Arc_rbn_hlx_hlx"/>
</dbReference>
<dbReference type="CDD" id="cd22231">
    <property type="entry name" value="RHH_NikR_HicB-like"/>
    <property type="match status" value="1"/>
</dbReference>
<evidence type="ECO:0000313" key="1">
    <source>
        <dbReference type="EMBL" id="SEA39752.1"/>
    </source>
</evidence>
<dbReference type="SUPFAM" id="SSF47598">
    <property type="entry name" value="Ribbon-helix-helix"/>
    <property type="match status" value="1"/>
</dbReference>
<keyword evidence="2" id="KW-1185">Reference proteome</keyword>
<dbReference type="InterPro" id="IPR005368">
    <property type="entry name" value="UPF0175"/>
</dbReference>
<dbReference type="EMBL" id="FNQT01000008">
    <property type="protein sequence ID" value="SEA39752.1"/>
    <property type="molecule type" value="Genomic_DNA"/>
</dbReference>
<dbReference type="RefSeq" id="WP_092636106.1">
    <property type="nucleotide sequence ID" value="NZ_FNQT01000008.1"/>
</dbReference>
<sequence length="108" mass="12119">MSRTTATIPDDLTDLMEGAIRAGIFENKSDAIRHVLREYFEENQNARIAAAVTLYEDGEITLGTAARLAGLSRFEMRDTLREEGIELRFGPEDMDAARDEIEAARNLE</sequence>
<reference evidence="1 2" key="1">
    <citation type="submission" date="2016-10" db="EMBL/GenBank/DDBJ databases">
        <authorList>
            <person name="de Groot N.N."/>
        </authorList>
    </citation>
    <scope>NUCLEOTIDE SEQUENCE [LARGE SCALE GENOMIC DNA]</scope>
    <source>
        <strain evidence="1 2">CGMCC 1.8712</strain>
    </source>
</reference>
<organism evidence="1 2">
    <name type="scientific">Haloplanus vescus</name>
    <dbReference type="NCBI Taxonomy" id="555874"/>
    <lineage>
        <taxon>Archaea</taxon>
        <taxon>Methanobacteriati</taxon>
        <taxon>Methanobacteriota</taxon>
        <taxon>Stenosarchaea group</taxon>
        <taxon>Halobacteria</taxon>
        <taxon>Halobacteriales</taxon>
        <taxon>Haloferacaceae</taxon>
        <taxon>Haloplanus</taxon>
    </lineage>
</organism>
<proteinExistence type="predicted"/>
<dbReference type="OrthoDB" id="93800at2157"/>
<gene>
    <name evidence="1" type="ORF">SAMN04488065_2940</name>
</gene>
<dbReference type="Proteomes" id="UP000236755">
    <property type="component" value="Unassembled WGS sequence"/>
</dbReference>
<dbReference type="GO" id="GO:0006355">
    <property type="term" value="P:regulation of DNA-templated transcription"/>
    <property type="evidence" value="ECO:0007669"/>
    <property type="project" value="InterPro"/>
</dbReference>
<dbReference type="Gene3D" id="1.10.1220.10">
    <property type="entry name" value="Met repressor-like"/>
    <property type="match status" value="1"/>
</dbReference>
<dbReference type="InterPro" id="IPR010985">
    <property type="entry name" value="Ribbon_hlx_hlx"/>
</dbReference>
<dbReference type="AlphaFoldDB" id="A0A1H4AVT4"/>
<dbReference type="STRING" id="555874.SAMN04488065_2940"/>